<keyword evidence="2" id="KW-1185">Reference proteome</keyword>
<evidence type="ECO:0000313" key="1">
    <source>
        <dbReference type="EMBL" id="BAS79282.1"/>
    </source>
</evidence>
<dbReference type="InParanoid" id="A0A0P0VKQ2"/>
<proteinExistence type="predicted"/>
<organism evidence="1 2">
    <name type="scientific">Oryza sativa subsp. japonica</name>
    <name type="common">Rice</name>
    <dbReference type="NCBI Taxonomy" id="39947"/>
    <lineage>
        <taxon>Eukaryota</taxon>
        <taxon>Viridiplantae</taxon>
        <taxon>Streptophyta</taxon>
        <taxon>Embryophyta</taxon>
        <taxon>Tracheophyta</taxon>
        <taxon>Spermatophyta</taxon>
        <taxon>Magnoliopsida</taxon>
        <taxon>Liliopsida</taxon>
        <taxon>Poales</taxon>
        <taxon>Poaceae</taxon>
        <taxon>BOP clade</taxon>
        <taxon>Oryzoideae</taxon>
        <taxon>Oryzeae</taxon>
        <taxon>Oryzinae</taxon>
        <taxon>Oryza</taxon>
        <taxon>Oryza sativa</taxon>
    </lineage>
</organism>
<reference evidence="2" key="1">
    <citation type="journal article" date="2005" name="Nature">
        <title>The map-based sequence of the rice genome.</title>
        <authorList>
            <consortium name="International rice genome sequencing project (IRGSP)"/>
            <person name="Matsumoto T."/>
            <person name="Wu J."/>
            <person name="Kanamori H."/>
            <person name="Katayose Y."/>
            <person name="Fujisawa M."/>
            <person name="Namiki N."/>
            <person name="Mizuno H."/>
            <person name="Yamamoto K."/>
            <person name="Antonio B.A."/>
            <person name="Baba T."/>
            <person name="Sakata K."/>
            <person name="Nagamura Y."/>
            <person name="Aoki H."/>
            <person name="Arikawa K."/>
            <person name="Arita K."/>
            <person name="Bito T."/>
            <person name="Chiden Y."/>
            <person name="Fujitsuka N."/>
            <person name="Fukunaka R."/>
            <person name="Hamada M."/>
            <person name="Harada C."/>
            <person name="Hayashi A."/>
            <person name="Hijishita S."/>
            <person name="Honda M."/>
            <person name="Hosokawa S."/>
            <person name="Ichikawa Y."/>
            <person name="Idonuma A."/>
            <person name="Iijima M."/>
            <person name="Ikeda M."/>
            <person name="Ikeno M."/>
            <person name="Ito K."/>
            <person name="Ito S."/>
            <person name="Ito T."/>
            <person name="Ito Y."/>
            <person name="Ito Y."/>
            <person name="Iwabuchi A."/>
            <person name="Kamiya K."/>
            <person name="Karasawa W."/>
            <person name="Kurita K."/>
            <person name="Katagiri S."/>
            <person name="Kikuta A."/>
            <person name="Kobayashi H."/>
            <person name="Kobayashi N."/>
            <person name="Machita K."/>
            <person name="Maehara T."/>
            <person name="Masukawa M."/>
            <person name="Mizubayashi T."/>
            <person name="Mukai Y."/>
            <person name="Nagasaki H."/>
            <person name="Nagata Y."/>
            <person name="Naito S."/>
            <person name="Nakashima M."/>
            <person name="Nakama Y."/>
            <person name="Nakamichi Y."/>
            <person name="Nakamura M."/>
            <person name="Meguro A."/>
            <person name="Negishi M."/>
            <person name="Ohta I."/>
            <person name="Ohta T."/>
            <person name="Okamoto M."/>
            <person name="Ono N."/>
            <person name="Saji S."/>
            <person name="Sakaguchi M."/>
            <person name="Sakai K."/>
            <person name="Shibata M."/>
            <person name="Shimokawa T."/>
            <person name="Song J."/>
            <person name="Takazaki Y."/>
            <person name="Terasawa K."/>
            <person name="Tsugane M."/>
            <person name="Tsuji K."/>
            <person name="Ueda S."/>
            <person name="Waki K."/>
            <person name="Yamagata H."/>
            <person name="Yamamoto M."/>
            <person name="Yamamoto S."/>
            <person name="Yamane H."/>
            <person name="Yoshiki S."/>
            <person name="Yoshihara R."/>
            <person name="Yukawa K."/>
            <person name="Zhong H."/>
            <person name="Yano M."/>
            <person name="Yuan Q."/>
            <person name="Ouyang S."/>
            <person name="Liu J."/>
            <person name="Jones K.M."/>
            <person name="Gansberger K."/>
            <person name="Moffat K."/>
            <person name="Hill J."/>
            <person name="Bera J."/>
            <person name="Fadrosh D."/>
            <person name="Jin S."/>
            <person name="Johri S."/>
            <person name="Kim M."/>
            <person name="Overton L."/>
            <person name="Reardon M."/>
            <person name="Tsitrin T."/>
            <person name="Vuong H."/>
            <person name="Weaver B."/>
            <person name="Ciecko A."/>
            <person name="Tallon L."/>
            <person name="Jackson J."/>
            <person name="Pai G."/>
            <person name="Aken S.V."/>
            <person name="Utterback T."/>
            <person name="Reidmuller S."/>
            <person name="Feldblyum T."/>
            <person name="Hsiao J."/>
            <person name="Zismann V."/>
            <person name="Iobst S."/>
            <person name="de Vazeille A.R."/>
            <person name="Buell C.R."/>
            <person name="Ying K."/>
            <person name="Li Y."/>
            <person name="Lu T."/>
            <person name="Huang Y."/>
            <person name="Zhao Q."/>
            <person name="Feng Q."/>
            <person name="Zhang L."/>
            <person name="Zhu J."/>
            <person name="Weng Q."/>
            <person name="Mu J."/>
            <person name="Lu Y."/>
            <person name="Fan D."/>
            <person name="Liu Y."/>
            <person name="Guan J."/>
            <person name="Zhang Y."/>
            <person name="Yu S."/>
            <person name="Liu X."/>
            <person name="Zhang Y."/>
            <person name="Hong G."/>
            <person name="Han B."/>
            <person name="Choisne N."/>
            <person name="Demange N."/>
            <person name="Orjeda G."/>
            <person name="Samain S."/>
            <person name="Cattolico L."/>
            <person name="Pelletier E."/>
            <person name="Couloux A."/>
            <person name="Segurens B."/>
            <person name="Wincker P."/>
            <person name="D'Hont A."/>
            <person name="Scarpelli C."/>
            <person name="Weissenbach J."/>
            <person name="Salanoubat M."/>
            <person name="Quetier F."/>
            <person name="Yu Y."/>
            <person name="Kim H.R."/>
            <person name="Rambo T."/>
            <person name="Currie J."/>
            <person name="Collura K."/>
            <person name="Luo M."/>
            <person name="Yang T."/>
            <person name="Ammiraju J.S.S."/>
            <person name="Engler F."/>
            <person name="Soderlund C."/>
            <person name="Wing R.A."/>
            <person name="Palmer L.E."/>
            <person name="de la Bastide M."/>
            <person name="Spiegel L."/>
            <person name="Nascimento L."/>
            <person name="Zutavern T."/>
            <person name="O'Shaughnessy A."/>
            <person name="Dike S."/>
            <person name="Dedhia N."/>
            <person name="Preston R."/>
            <person name="Balija V."/>
            <person name="McCombie W.R."/>
            <person name="Chow T."/>
            <person name="Chen H."/>
            <person name="Chung M."/>
            <person name="Chen C."/>
            <person name="Shaw J."/>
            <person name="Wu H."/>
            <person name="Hsiao K."/>
            <person name="Chao Y."/>
            <person name="Chu M."/>
            <person name="Cheng C."/>
            <person name="Hour A."/>
            <person name="Lee P."/>
            <person name="Lin S."/>
            <person name="Lin Y."/>
            <person name="Liou J."/>
            <person name="Liu S."/>
            <person name="Hsing Y."/>
            <person name="Raghuvanshi S."/>
            <person name="Mohanty A."/>
            <person name="Bharti A.K."/>
            <person name="Gaur A."/>
            <person name="Gupta V."/>
            <person name="Kumar D."/>
            <person name="Ravi V."/>
            <person name="Vij S."/>
            <person name="Kapur A."/>
            <person name="Khurana P."/>
            <person name="Khurana P."/>
            <person name="Khurana J.P."/>
            <person name="Tyagi A.K."/>
            <person name="Gaikwad K."/>
            <person name="Singh A."/>
            <person name="Dalal V."/>
            <person name="Srivastava S."/>
            <person name="Dixit A."/>
            <person name="Pal A.K."/>
            <person name="Ghazi I.A."/>
            <person name="Yadav M."/>
            <person name="Pandit A."/>
            <person name="Bhargava A."/>
            <person name="Sureshbabu K."/>
            <person name="Batra K."/>
            <person name="Sharma T.R."/>
            <person name="Mohapatra T."/>
            <person name="Singh N.K."/>
            <person name="Messing J."/>
            <person name="Nelson A.B."/>
            <person name="Fuks G."/>
            <person name="Kavchok S."/>
            <person name="Keizer G."/>
            <person name="Linton E."/>
            <person name="Llaca V."/>
            <person name="Song R."/>
            <person name="Tanyolac B."/>
            <person name="Young S."/>
            <person name="Ho-Il K."/>
            <person name="Hahn J.H."/>
            <person name="Sangsakoo G."/>
            <person name="Vanavichit A."/>
            <person name="de Mattos Luiz.A.T."/>
            <person name="Zimmer P.D."/>
            <person name="Malone G."/>
            <person name="Dellagostin O."/>
            <person name="de Oliveira A.C."/>
            <person name="Bevan M."/>
            <person name="Bancroft I."/>
            <person name="Minx P."/>
            <person name="Cordum H."/>
            <person name="Wilson R."/>
            <person name="Cheng Z."/>
            <person name="Jin W."/>
            <person name="Jiang J."/>
            <person name="Leong S.A."/>
            <person name="Iwama H."/>
            <person name="Gojobori T."/>
            <person name="Itoh T."/>
            <person name="Niimura Y."/>
            <person name="Fujii Y."/>
            <person name="Habara T."/>
            <person name="Sakai H."/>
            <person name="Sato Y."/>
            <person name="Wilson G."/>
            <person name="Kumar K."/>
            <person name="McCouch S."/>
            <person name="Juretic N."/>
            <person name="Hoen D."/>
            <person name="Wright S."/>
            <person name="Bruskiewich R."/>
            <person name="Bureau T."/>
            <person name="Miyao A."/>
            <person name="Hirochika H."/>
            <person name="Nishikawa T."/>
            <person name="Kadowaki K."/>
            <person name="Sugiura M."/>
            <person name="Burr B."/>
            <person name="Sasaki T."/>
        </authorList>
    </citation>
    <scope>NUCLEOTIDE SEQUENCE [LARGE SCALE GENOMIC DNA]</scope>
    <source>
        <strain evidence="2">cv. Nipponbare</strain>
    </source>
</reference>
<dbReference type="PaxDb" id="39947-A0A0P0VKQ2"/>
<protein>
    <submittedName>
        <fullName evidence="1">Os02g0563300 protein</fullName>
    </submittedName>
</protein>
<dbReference type="EMBL" id="AP014958">
    <property type="protein sequence ID" value="BAS79282.1"/>
    <property type="molecule type" value="Genomic_DNA"/>
</dbReference>
<reference evidence="1 2" key="3">
    <citation type="journal article" date="2013" name="Rice">
        <title>Improvement of the Oryza sativa Nipponbare reference genome using next generation sequence and optical map data.</title>
        <authorList>
            <person name="Kawahara Y."/>
            <person name="de la Bastide M."/>
            <person name="Hamilton J.P."/>
            <person name="Kanamori H."/>
            <person name="McCombie W.R."/>
            <person name="Ouyang S."/>
            <person name="Schwartz D.C."/>
            <person name="Tanaka T."/>
            <person name="Wu J."/>
            <person name="Zhou S."/>
            <person name="Childs K.L."/>
            <person name="Davidson R.M."/>
            <person name="Lin H."/>
            <person name="Quesada-Ocampo L."/>
            <person name="Vaillancourt B."/>
            <person name="Sakai H."/>
            <person name="Lee S.S."/>
            <person name="Kim J."/>
            <person name="Numa H."/>
            <person name="Itoh T."/>
            <person name="Buell C.R."/>
            <person name="Matsumoto T."/>
        </authorList>
    </citation>
    <scope>NUCLEOTIDE SEQUENCE [LARGE SCALE GENOMIC DNA]</scope>
    <source>
        <strain evidence="2">cv. Nipponbare</strain>
    </source>
</reference>
<reference evidence="1 2" key="2">
    <citation type="journal article" date="2013" name="Plant Cell Physiol.">
        <title>Rice Annotation Project Database (RAP-DB): an integrative and interactive database for rice genomics.</title>
        <authorList>
            <person name="Sakai H."/>
            <person name="Lee S.S."/>
            <person name="Tanaka T."/>
            <person name="Numa H."/>
            <person name="Kim J."/>
            <person name="Kawahara Y."/>
            <person name="Wakimoto H."/>
            <person name="Yang C.C."/>
            <person name="Iwamoto M."/>
            <person name="Abe T."/>
            <person name="Yamada Y."/>
            <person name="Muto A."/>
            <person name="Inokuchi H."/>
            <person name="Ikemura T."/>
            <person name="Matsumoto T."/>
            <person name="Sasaki T."/>
            <person name="Itoh T."/>
        </authorList>
    </citation>
    <scope>NUCLEOTIDE SEQUENCE [LARGE SCALE GENOMIC DNA]</scope>
    <source>
        <strain evidence="2">cv. Nipponbare</strain>
    </source>
</reference>
<sequence>MAAACACAATAAACRLPLRLLRHGRRLRLRRHGRRLPLLLLRHGRRLRLLRHGRRLPLRLLRHGRRPNYANEVKIQMAWATGLGTPGDEHRRARSPALARASARPWSRQGCTAMRSDSVWAIGRESPGSAHLAP</sequence>
<evidence type="ECO:0000313" key="2">
    <source>
        <dbReference type="Proteomes" id="UP000059680"/>
    </source>
</evidence>
<accession>A0A0P0VKQ2</accession>
<dbReference type="Proteomes" id="UP000059680">
    <property type="component" value="Chromosome 2"/>
</dbReference>
<name>A0A0P0VKQ2_ORYSJ</name>
<gene>
    <name evidence="1" type="ordered locus">Os02g0563300</name>
    <name evidence="1" type="ORF">OSNPB_020563300</name>
</gene>
<dbReference type="AlphaFoldDB" id="A0A0P0VKQ2"/>